<proteinExistence type="predicted"/>
<organism evidence="1 2">
    <name type="scientific">Ceratodon purpureus</name>
    <name type="common">Fire moss</name>
    <name type="synonym">Dicranum purpureum</name>
    <dbReference type="NCBI Taxonomy" id="3225"/>
    <lineage>
        <taxon>Eukaryota</taxon>
        <taxon>Viridiplantae</taxon>
        <taxon>Streptophyta</taxon>
        <taxon>Embryophyta</taxon>
        <taxon>Bryophyta</taxon>
        <taxon>Bryophytina</taxon>
        <taxon>Bryopsida</taxon>
        <taxon>Dicranidae</taxon>
        <taxon>Pseudoditrichales</taxon>
        <taxon>Ditrichaceae</taxon>
        <taxon>Ceratodon</taxon>
    </lineage>
</organism>
<comment type="caution">
    <text evidence="1">The sequence shown here is derived from an EMBL/GenBank/DDBJ whole genome shotgun (WGS) entry which is preliminary data.</text>
</comment>
<evidence type="ECO:0000313" key="1">
    <source>
        <dbReference type="EMBL" id="KAG0560773.1"/>
    </source>
</evidence>
<gene>
    <name evidence="1" type="ORF">KC19_9G012200</name>
</gene>
<evidence type="ECO:0000313" key="2">
    <source>
        <dbReference type="Proteomes" id="UP000822688"/>
    </source>
</evidence>
<sequence>MATLSWQHRTGSTPSFTAVNIYIYISHCVCYIDCSPPYNKSQTASFQTRQVSHDARFR</sequence>
<dbReference type="AlphaFoldDB" id="A0A8T0GPC0"/>
<name>A0A8T0GPC0_CERPU</name>
<dbReference type="Proteomes" id="UP000822688">
    <property type="component" value="Chromosome 9"/>
</dbReference>
<accession>A0A8T0GPC0</accession>
<reference evidence="1" key="1">
    <citation type="submission" date="2020-06" db="EMBL/GenBank/DDBJ databases">
        <title>WGS assembly of Ceratodon purpureus strain R40.</title>
        <authorList>
            <person name="Carey S.B."/>
            <person name="Jenkins J."/>
            <person name="Shu S."/>
            <person name="Lovell J.T."/>
            <person name="Sreedasyam A."/>
            <person name="Maumus F."/>
            <person name="Tiley G.P."/>
            <person name="Fernandez-Pozo N."/>
            <person name="Barry K."/>
            <person name="Chen C."/>
            <person name="Wang M."/>
            <person name="Lipzen A."/>
            <person name="Daum C."/>
            <person name="Saski C.A."/>
            <person name="Payton A.C."/>
            <person name="Mcbreen J.C."/>
            <person name="Conrad R.E."/>
            <person name="Kollar L.M."/>
            <person name="Olsson S."/>
            <person name="Huttunen S."/>
            <person name="Landis J.B."/>
            <person name="Wickett N.J."/>
            <person name="Johnson M.G."/>
            <person name="Rensing S.A."/>
            <person name="Grimwood J."/>
            <person name="Schmutz J."/>
            <person name="Mcdaniel S.F."/>
        </authorList>
    </citation>
    <scope>NUCLEOTIDE SEQUENCE</scope>
    <source>
        <strain evidence="1">R40</strain>
    </source>
</reference>
<protein>
    <submittedName>
        <fullName evidence="1">Uncharacterized protein</fullName>
    </submittedName>
</protein>
<keyword evidence="2" id="KW-1185">Reference proteome</keyword>
<dbReference type="EMBL" id="CM026430">
    <property type="protein sequence ID" value="KAG0560773.1"/>
    <property type="molecule type" value="Genomic_DNA"/>
</dbReference>